<dbReference type="Proteomes" id="UP001193389">
    <property type="component" value="Chromosome"/>
</dbReference>
<dbReference type="KEGG" id="anf:AQPE_4540"/>
<gene>
    <name evidence="1" type="ORF">AQPE_4540</name>
</gene>
<protein>
    <submittedName>
        <fullName evidence="1">Uncharacterized protein</fullName>
    </submittedName>
</protein>
<dbReference type="AlphaFoldDB" id="A0A5K7SFU5"/>
<organism evidence="1 2">
    <name type="scientific">Aquipluma nitroreducens</name>
    <dbReference type="NCBI Taxonomy" id="2010828"/>
    <lineage>
        <taxon>Bacteria</taxon>
        <taxon>Pseudomonadati</taxon>
        <taxon>Bacteroidota</taxon>
        <taxon>Bacteroidia</taxon>
        <taxon>Marinilabiliales</taxon>
        <taxon>Prolixibacteraceae</taxon>
        <taxon>Aquipluma</taxon>
    </lineage>
</organism>
<sequence length="56" mass="6477">MRFSVAQEFIGLFFDQHDSGYLLYNISFQAKMLVIIPFSRFSDFEFSNISTIIASS</sequence>
<dbReference type="RefSeq" id="WP_318348508.1">
    <property type="nucleotide sequence ID" value="NZ_AP018694.1"/>
</dbReference>
<evidence type="ECO:0000313" key="1">
    <source>
        <dbReference type="EMBL" id="BBE20349.1"/>
    </source>
</evidence>
<evidence type="ECO:0000313" key="2">
    <source>
        <dbReference type="Proteomes" id="UP001193389"/>
    </source>
</evidence>
<name>A0A5K7SFU5_9BACT</name>
<dbReference type="EMBL" id="AP018694">
    <property type="protein sequence ID" value="BBE20349.1"/>
    <property type="molecule type" value="Genomic_DNA"/>
</dbReference>
<proteinExistence type="predicted"/>
<keyword evidence="2" id="KW-1185">Reference proteome</keyword>
<accession>A0A5K7SFU5</accession>
<reference evidence="1" key="1">
    <citation type="journal article" date="2020" name="Int. J. Syst. Evol. Microbiol.">
        <title>Aquipluma nitroreducens gen. nov. sp. nov., a novel facultatively anaerobic bacterium isolated from a freshwater lake.</title>
        <authorList>
            <person name="Watanabe M."/>
            <person name="Kojima H."/>
            <person name="Fukui M."/>
        </authorList>
    </citation>
    <scope>NUCLEOTIDE SEQUENCE</scope>
    <source>
        <strain evidence="1">MeG22</strain>
    </source>
</reference>